<sequence length="189" mass="20016">MSKLTTHENLPERCCEGGLHPVEEGLHVMEHEGEGKEAWVHQRVVMNNPTTEKHQSQYIGGLKRRLFWFILVLASLVVIGASVGGAVGGSLAAKESSDGILQSSSVQSSLPSCTGASSDATSSQPTGSPSSFVTTDCPSSNNTSFTPRTPGGNPGQYNFTKHCGFDTDGRDLIEAFVLDLDTCLALCSN</sequence>
<keyword evidence="2" id="KW-0812">Transmembrane</keyword>
<keyword evidence="2" id="KW-1133">Transmembrane helix</keyword>
<evidence type="ECO:0000256" key="2">
    <source>
        <dbReference type="SAM" id="Phobius"/>
    </source>
</evidence>
<feature type="transmembrane region" description="Helical" evidence="2">
    <location>
        <begin position="66"/>
        <end position="87"/>
    </location>
</feature>
<dbReference type="AlphaFoldDB" id="A0A8J2I9W6"/>
<reference evidence="4" key="1">
    <citation type="submission" date="2021-05" db="EMBL/GenBank/DDBJ databases">
        <authorList>
            <person name="Stam R."/>
        </authorList>
    </citation>
    <scope>NUCLEOTIDE SEQUENCE</scope>
    <source>
        <strain evidence="4">CS162</strain>
    </source>
</reference>
<feature type="region of interest" description="Disordered" evidence="1">
    <location>
        <begin position="112"/>
        <end position="153"/>
    </location>
</feature>
<feature type="compositionally biased region" description="Polar residues" evidence="1">
    <location>
        <begin position="114"/>
        <end position="147"/>
    </location>
</feature>
<dbReference type="EMBL" id="CAJRGZ010000029">
    <property type="protein sequence ID" value="CAG5183577.1"/>
    <property type="molecule type" value="Genomic_DNA"/>
</dbReference>
<accession>A0A8J2I9W6</accession>
<evidence type="ECO:0000313" key="4">
    <source>
        <dbReference type="EMBL" id="CAG5183577.1"/>
    </source>
</evidence>
<dbReference type="OrthoDB" id="5358884at2759"/>
<dbReference type="RefSeq" id="XP_043174223.1">
    <property type="nucleotide sequence ID" value="XM_043318288.1"/>
</dbReference>
<name>A0A8J2I9W6_9PLEO</name>
<evidence type="ECO:0000313" key="5">
    <source>
        <dbReference type="Proteomes" id="UP000676310"/>
    </source>
</evidence>
<evidence type="ECO:0000256" key="1">
    <source>
        <dbReference type="SAM" id="MobiDB-lite"/>
    </source>
</evidence>
<organism evidence="4 5">
    <name type="scientific">Alternaria atra</name>
    <dbReference type="NCBI Taxonomy" id="119953"/>
    <lineage>
        <taxon>Eukaryota</taxon>
        <taxon>Fungi</taxon>
        <taxon>Dikarya</taxon>
        <taxon>Ascomycota</taxon>
        <taxon>Pezizomycotina</taxon>
        <taxon>Dothideomycetes</taxon>
        <taxon>Pleosporomycetidae</taxon>
        <taxon>Pleosporales</taxon>
        <taxon>Pleosporineae</taxon>
        <taxon>Pleosporaceae</taxon>
        <taxon>Alternaria</taxon>
        <taxon>Alternaria sect. Ulocladioides</taxon>
    </lineage>
</organism>
<proteinExistence type="predicted"/>
<gene>
    <name evidence="4" type="ORF">ALTATR162_LOCUS10650</name>
    <name evidence="3" type="ORF">ALTATR162_LOCUS8096</name>
</gene>
<dbReference type="GeneID" id="67010835"/>
<dbReference type="EMBL" id="CAJRGZ010000022">
    <property type="protein sequence ID" value="CAG5175426.1"/>
    <property type="molecule type" value="Genomic_DNA"/>
</dbReference>
<evidence type="ECO:0000313" key="3">
    <source>
        <dbReference type="EMBL" id="CAG5175426.1"/>
    </source>
</evidence>
<protein>
    <submittedName>
        <fullName evidence="4">Uncharacterized protein</fullName>
    </submittedName>
</protein>
<comment type="caution">
    <text evidence="4">The sequence shown here is derived from an EMBL/GenBank/DDBJ whole genome shotgun (WGS) entry which is preliminary data.</text>
</comment>
<keyword evidence="2" id="KW-0472">Membrane</keyword>
<dbReference type="Proteomes" id="UP000676310">
    <property type="component" value="Unassembled WGS sequence"/>
</dbReference>
<keyword evidence="5" id="KW-1185">Reference proteome</keyword>